<keyword evidence="2 9" id="KW-0808">Transferase</keyword>
<dbReference type="PROSITE" id="PS00113">
    <property type="entry name" value="ADENYLATE_KINASE"/>
    <property type="match status" value="1"/>
</dbReference>
<comment type="catalytic activity">
    <reaction evidence="9">
        <text>dCMP + ATP = dCDP + ADP</text>
        <dbReference type="Rhea" id="RHEA:25094"/>
        <dbReference type="ChEBI" id="CHEBI:30616"/>
        <dbReference type="ChEBI" id="CHEBI:57566"/>
        <dbReference type="ChEBI" id="CHEBI:58593"/>
        <dbReference type="ChEBI" id="CHEBI:456216"/>
        <dbReference type="EC" id="2.7.4.14"/>
    </reaction>
</comment>
<evidence type="ECO:0000256" key="9">
    <source>
        <dbReference type="HAMAP-Rule" id="MF_03172"/>
    </source>
</evidence>
<gene>
    <name evidence="10" type="ORF">HOLleu_14176</name>
</gene>
<dbReference type="PANTHER" id="PTHR23359">
    <property type="entry name" value="NUCLEOTIDE KINASE"/>
    <property type="match status" value="1"/>
</dbReference>
<dbReference type="HAMAP" id="MF_03172">
    <property type="entry name" value="Adenylate_kinase_UMP_CMP_kin"/>
    <property type="match status" value="1"/>
</dbReference>
<comment type="caution">
    <text evidence="10">The sequence shown here is derived from an EMBL/GenBank/DDBJ whole genome shotgun (WGS) entry which is preliminary data.</text>
</comment>
<protein>
    <recommendedName>
        <fullName evidence="9">UMP-CMP kinase</fullName>
        <ecNumber evidence="9">2.7.4.14</ecNumber>
    </recommendedName>
    <alternativeName>
        <fullName evidence="9">Deoxycytidylate kinase</fullName>
        <shortName evidence="9">CK</shortName>
        <shortName evidence="9">dCMP kinase</shortName>
    </alternativeName>
    <alternativeName>
        <fullName evidence="9">Uridine monophosphate/cytidine monophosphate kinase</fullName>
        <shortName evidence="9">UMP/CMP kinase</shortName>
        <shortName evidence="9">UMP/CMPK</shortName>
    </alternativeName>
</protein>
<dbReference type="AlphaFoldDB" id="A0A9Q1C8M8"/>
<dbReference type="HAMAP" id="MF_00235">
    <property type="entry name" value="Adenylate_kinase_Adk"/>
    <property type="match status" value="1"/>
</dbReference>
<feature type="binding site" evidence="9">
    <location>
        <position position="177"/>
    </location>
    <ligand>
        <name>a ribonucleoside 5'-phosphate</name>
        <dbReference type="ChEBI" id="CHEBI:58043"/>
    </ligand>
</feature>
<dbReference type="Pfam" id="PF00406">
    <property type="entry name" value="ADK"/>
    <property type="match status" value="1"/>
</dbReference>
<dbReference type="InterPro" id="IPR033690">
    <property type="entry name" value="Adenylat_kinase_CS"/>
</dbReference>
<reference evidence="10" key="1">
    <citation type="submission" date="2021-10" db="EMBL/GenBank/DDBJ databases">
        <title>Tropical sea cucumber genome reveals ecological adaptation and Cuvierian tubules defense mechanism.</title>
        <authorList>
            <person name="Chen T."/>
        </authorList>
    </citation>
    <scope>NUCLEOTIDE SEQUENCE</scope>
    <source>
        <strain evidence="10">Nanhai2018</strain>
        <tissue evidence="10">Muscle</tissue>
    </source>
</reference>
<evidence type="ECO:0000256" key="4">
    <source>
        <dbReference type="ARBA" id="ARBA00022777"/>
    </source>
</evidence>
<feature type="region of interest" description="LID" evidence="9">
    <location>
        <begin position="170"/>
        <end position="180"/>
    </location>
</feature>
<dbReference type="Gene3D" id="3.40.50.300">
    <property type="entry name" value="P-loop containing nucleotide triphosphate hydrolases"/>
    <property type="match status" value="1"/>
</dbReference>
<comment type="subunit">
    <text evidence="9">Monomer.</text>
</comment>
<keyword evidence="1 9" id="KW-0963">Cytoplasm</keyword>
<dbReference type="InterPro" id="IPR006266">
    <property type="entry name" value="UMP_CMP_kinase"/>
</dbReference>
<keyword evidence="6 9" id="KW-0665">Pyrimidine biosynthesis</keyword>
<dbReference type="NCBIfam" id="TIGR01359">
    <property type="entry name" value="UMP_CMP_kin_fam"/>
    <property type="match status" value="1"/>
</dbReference>
<comment type="domain">
    <text evidence="9">Consists of three domains, a large central CORE domain and two small peripheral domains, NMPbind and LID, which undergo movements during catalysis. The LID domain closes over the site of phosphoryl transfer upon ATP binding. Assembling and dissambling the active center during each catalytic cycle provides an effective means to prevent ATP hydrolysis.</text>
</comment>
<evidence type="ECO:0000313" key="11">
    <source>
        <dbReference type="Proteomes" id="UP001152320"/>
    </source>
</evidence>
<feature type="binding site" evidence="9">
    <location>
        <position position="188"/>
    </location>
    <ligand>
        <name>a ribonucleoside 5'-phosphate</name>
        <dbReference type="ChEBI" id="CHEBI:58043"/>
    </ligand>
</feature>
<keyword evidence="7 9" id="KW-0539">Nucleus</keyword>
<sequence>MFKPVWRLSSSIYSNLEAFAIYRNSPFLSRYYSTLKKTPGMGDNKPLVIFVLGPPGAGKGTQCAKIVEHFGFQHLSAGDLLRQERNSGSKDGDLISHHIKEGQIVPVEITLRLLEKAMYASPMHKFLIDGFPRNEDNLSGWNAVMPSKVNLKFVLFIQCPEDVCVKRILKRGKASGRTDDNRESLVKRFKTYIDSTAPIIDHYKQQNLVRSISGEPEPDKVFEKVKELFAAEGLS</sequence>
<dbReference type="InterPro" id="IPR000850">
    <property type="entry name" value="Adenylat/UMP-CMP_kin"/>
</dbReference>
<dbReference type="CDD" id="cd01428">
    <property type="entry name" value="ADK"/>
    <property type="match status" value="1"/>
</dbReference>
<dbReference type="Proteomes" id="UP001152320">
    <property type="component" value="Chromosome 6"/>
</dbReference>
<evidence type="ECO:0000256" key="1">
    <source>
        <dbReference type="ARBA" id="ARBA00022490"/>
    </source>
</evidence>
<dbReference type="OrthoDB" id="442176at2759"/>
<dbReference type="GO" id="GO:0005737">
    <property type="term" value="C:cytoplasm"/>
    <property type="evidence" value="ECO:0007669"/>
    <property type="project" value="UniProtKB-SubCell"/>
</dbReference>
<keyword evidence="4 9" id="KW-0418">Kinase</keyword>
<comment type="function">
    <text evidence="9">Catalyzes the phosphorylation of pyrimidine nucleoside monophosphates at the expense of ATP. Plays an important role in de novo pyrimidine nucleotide biosynthesis. Has preference for UMP and CMP as phosphate acceptors.</text>
</comment>
<feature type="binding site" evidence="9">
    <location>
        <begin position="130"/>
        <end position="133"/>
    </location>
    <ligand>
        <name>a ribonucleoside 5'-phosphate</name>
        <dbReference type="ChEBI" id="CHEBI:58043"/>
    </ligand>
</feature>
<name>A0A9Q1C8M8_HOLLE</name>
<feature type="binding site" evidence="9">
    <location>
        <position position="171"/>
    </location>
    <ligand>
        <name>ATP</name>
        <dbReference type="ChEBI" id="CHEBI:30616"/>
    </ligand>
</feature>
<keyword evidence="11" id="KW-1185">Reference proteome</keyword>
<evidence type="ECO:0000256" key="7">
    <source>
        <dbReference type="ARBA" id="ARBA00023242"/>
    </source>
</evidence>
<accession>A0A9Q1C8M8</accession>
<feature type="binding site" evidence="9">
    <location>
        <begin position="103"/>
        <end position="105"/>
    </location>
    <ligand>
        <name>a ribonucleoside 5'-phosphate</name>
        <dbReference type="ChEBI" id="CHEBI:58043"/>
    </ligand>
</feature>
<proteinExistence type="inferred from homology"/>
<comment type="cofactor">
    <cofactor evidence="9">
        <name>Mg(2+)</name>
        <dbReference type="ChEBI" id="CHEBI:18420"/>
    </cofactor>
    <text evidence="9">Binds 1 Mg(2+) ion per monomer.</text>
</comment>
<dbReference type="PRINTS" id="PR00094">
    <property type="entry name" value="ADENYLTKNASE"/>
</dbReference>
<dbReference type="InterPro" id="IPR027417">
    <property type="entry name" value="P-loop_NTPase"/>
</dbReference>
<organism evidence="10 11">
    <name type="scientific">Holothuria leucospilota</name>
    <name type="common">Black long sea cucumber</name>
    <name type="synonym">Mertensiothuria leucospilota</name>
    <dbReference type="NCBI Taxonomy" id="206669"/>
    <lineage>
        <taxon>Eukaryota</taxon>
        <taxon>Metazoa</taxon>
        <taxon>Echinodermata</taxon>
        <taxon>Eleutherozoa</taxon>
        <taxon>Echinozoa</taxon>
        <taxon>Holothuroidea</taxon>
        <taxon>Aspidochirotacea</taxon>
        <taxon>Aspidochirotida</taxon>
        <taxon>Holothuriidae</taxon>
        <taxon>Holothuria</taxon>
    </lineage>
</organism>
<comment type="subcellular location">
    <subcellularLocation>
        <location evidence="9">Cytoplasm</location>
    </subcellularLocation>
    <subcellularLocation>
        <location evidence="9">Nucleus</location>
    </subcellularLocation>
</comment>
<dbReference type="GO" id="GO:0006207">
    <property type="term" value="P:'de novo' pyrimidine nucleobase biosynthetic process"/>
    <property type="evidence" value="ECO:0007669"/>
    <property type="project" value="InterPro"/>
</dbReference>
<evidence type="ECO:0000256" key="5">
    <source>
        <dbReference type="ARBA" id="ARBA00022840"/>
    </source>
</evidence>
<evidence type="ECO:0000313" key="10">
    <source>
        <dbReference type="EMBL" id="KAJ8039996.1"/>
    </source>
</evidence>
<comment type="catalytic activity">
    <reaction evidence="8 9">
        <text>UMP + ATP = UDP + ADP</text>
        <dbReference type="Rhea" id="RHEA:24400"/>
        <dbReference type="ChEBI" id="CHEBI:30616"/>
        <dbReference type="ChEBI" id="CHEBI:57865"/>
        <dbReference type="ChEBI" id="CHEBI:58223"/>
        <dbReference type="ChEBI" id="CHEBI:456216"/>
        <dbReference type="EC" id="2.7.4.14"/>
    </reaction>
</comment>
<comment type="caution">
    <text evidence="9">Lacks conserved residue(s) required for the propagation of feature annotation.</text>
</comment>
<dbReference type="SUPFAM" id="SSF52540">
    <property type="entry name" value="P-loop containing nucleoside triphosphate hydrolases"/>
    <property type="match status" value="1"/>
</dbReference>
<comment type="similarity">
    <text evidence="9">Belongs to the adenylate kinase family. UMP-CMP kinase subfamily.</text>
</comment>
<evidence type="ECO:0000256" key="3">
    <source>
        <dbReference type="ARBA" id="ARBA00022741"/>
    </source>
</evidence>
<keyword evidence="5 9" id="KW-0067">ATP-binding</keyword>
<dbReference type="FunFam" id="3.40.50.300:FF:000315">
    <property type="entry name" value="Adenylate kinase 1"/>
    <property type="match status" value="1"/>
</dbReference>
<comment type="catalytic activity">
    <reaction evidence="9">
        <text>CMP + ATP = CDP + ADP</text>
        <dbReference type="Rhea" id="RHEA:11600"/>
        <dbReference type="ChEBI" id="CHEBI:30616"/>
        <dbReference type="ChEBI" id="CHEBI:58069"/>
        <dbReference type="ChEBI" id="CHEBI:60377"/>
        <dbReference type="ChEBI" id="CHEBI:456216"/>
        <dbReference type="EC" id="2.7.4.14"/>
    </reaction>
</comment>
<dbReference type="GO" id="GO:0006221">
    <property type="term" value="P:pyrimidine nucleotide biosynthetic process"/>
    <property type="evidence" value="ECO:0007669"/>
    <property type="project" value="UniProtKB-UniRule"/>
</dbReference>
<dbReference type="EC" id="2.7.4.14" evidence="9"/>
<dbReference type="EMBL" id="JAIZAY010000006">
    <property type="protein sequence ID" value="KAJ8039996.1"/>
    <property type="molecule type" value="Genomic_DNA"/>
</dbReference>
<feature type="binding site" evidence="9">
    <location>
        <position position="137"/>
    </location>
    <ligand>
        <name>CMP</name>
        <dbReference type="ChEBI" id="CHEBI:60377"/>
    </ligand>
</feature>
<dbReference type="GO" id="GO:0050145">
    <property type="term" value="F:nucleoside monophosphate kinase activity"/>
    <property type="evidence" value="ECO:0007669"/>
    <property type="project" value="UniProtKB-ARBA"/>
</dbReference>
<evidence type="ECO:0000256" key="6">
    <source>
        <dbReference type="ARBA" id="ARBA00022975"/>
    </source>
</evidence>
<feature type="binding site" evidence="9">
    <location>
        <position position="216"/>
    </location>
    <ligand>
        <name>ATP</name>
        <dbReference type="ChEBI" id="CHEBI:30616"/>
    </ligand>
</feature>
<keyword evidence="3 9" id="KW-0547">Nucleotide-binding</keyword>
<dbReference type="GO" id="GO:0005634">
    <property type="term" value="C:nucleus"/>
    <property type="evidence" value="ECO:0007669"/>
    <property type="project" value="UniProtKB-SubCell"/>
</dbReference>
<feature type="binding site" evidence="9">
    <location>
        <begin position="56"/>
        <end position="61"/>
    </location>
    <ligand>
        <name>ATP</name>
        <dbReference type="ChEBI" id="CHEBI:30616"/>
    </ligand>
</feature>
<dbReference type="GO" id="GO:0005524">
    <property type="term" value="F:ATP binding"/>
    <property type="evidence" value="ECO:0007669"/>
    <property type="project" value="UniProtKB-KW"/>
</dbReference>
<evidence type="ECO:0000256" key="8">
    <source>
        <dbReference type="ARBA" id="ARBA00048116"/>
    </source>
</evidence>
<evidence type="ECO:0000256" key="2">
    <source>
        <dbReference type="ARBA" id="ARBA00022679"/>
    </source>
</evidence>
<feature type="binding site" evidence="9">
    <location>
        <position position="82"/>
    </location>
    <ligand>
        <name>a ribonucleoside 5'-phosphate</name>
        <dbReference type="ChEBI" id="CHEBI:58043"/>
    </ligand>
</feature>